<dbReference type="Proteomes" id="UP000464468">
    <property type="component" value="Chromosome"/>
</dbReference>
<dbReference type="AlphaFoldDB" id="A0A7Z2S538"/>
<protein>
    <submittedName>
        <fullName evidence="2">DUF721 domain-containing protein</fullName>
    </submittedName>
</protein>
<accession>A0A7Z2S538</accession>
<dbReference type="PIRSF" id="PIRSF032064">
    <property type="entry name" value="UCP032064"/>
    <property type="match status" value="1"/>
</dbReference>
<evidence type="ECO:0000313" key="2">
    <source>
        <dbReference type="EMBL" id="QHL89953.1"/>
    </source>
</evidence>
<keyword evidence="3" id="KW-1185">Reference proteome</keyword>
<reference evidence="2 3" key="1">
    <citation type="submission" date="2020-01" db="EMBL/GenBank/DDBJ databases">
        <title>Sphingomonas sp. C33 whole genome sequece.</title>
        <authorList>
            <person name="Park C."/>
        </authorList>
    </citation>
    <scope>NUCLEOTIDE SEQUENCE [LARGE SCALE GENOMIC DNA]</scope>
    <source>
        <strain evidence="2 3">C33</strain>
    </source>
</reference>
<dbReference type="Pfam" id="PF05258">
    <property type="entry name" value="DciA"/>
    <property type="match status" value="1"/>
</dbReference>
<gene>
    <name evidence="2" type="ORF">GVO57_02825</name>
</gene>
<dbReference type="RefSeq" id="WP_160591666.1">
    <property type="nucleotide sequence ID" value="NZ_CP047895.1"/>
</dbReference>
<evidence type="ECO:0000256" key="1">
    <source>
        <dbReference type="SAM" id="MobiDB-lite"/>
    </source>
</evidence>
<feature type="region of interest" description="Disordered" evidence="1">
    <location>
        <begin position="1"/>
        <end position="26"/>
    </location>
</feature>
<sequence length="186" mass="19885">MSGRKPRQDGGQQAGRGHEPARGGRPRAVAEMLPAIGRASFRRFGFVQHAVVSRWAEIVGPRYADVSAPESIRFPAGQRAGGALTLQVASAHAPMLQHVIPEIISRVNRFFGYPAIDRVMLRQGLTPRPRRTPAPAATAEPPVEIPVDLGDSLRAVGDPELRAVLEQLARGIATGEKLAVAGKVKA</sequence>
<name>A0A7Z2S538_9SPHN</name>
<proteinExistence type="predicted"/>
<evidence type="ECO:0000313" key="3">
    <source>
        <dbReference type="Proteomes" id="UP000464468"/>
    </source>
</evidence>
<dbReference type="EMBL" id="CP047895">
    <property type="protein sequence ID" value="QHL89953.1"/>
    <property type="molecule type" value="Genomic_DNA"/>
</dbReference>
<dbReference type="InterPro" id="IPR010593">
    <property type="entry name" value="DUF1159"/>
</dbReference>
<dbReference type="KEGG" id="schy:GVO57_02825"/>
<dbReference type="InterPro" id="IPR007922">
    <property type="entry name" value="DciA-like"/>
</dbReference>
<organism evidence="2 3">
    <name type="scientific">Sphingomonas changnyeongensis</name>
    <dbReference type="NCBI Taxonomy" id="2698679"/>
    <lineage>
        <taxon>Bacteria</taxon>
        <taxon>Pseudomonadati</taxon>
        <taxon>Pseudomonadota</taxon>
        <taxon>Alphaproteobacteria</taxon>
        <taxon>Sphingomonadales</taxon>
        <taxon>Sphingomonadaceae</taxon>
        <taxon>Sphingomonas</taxon>
    </lineage>
</organism>